<evidence type="ECO:0000313" key="7">
    <source>
        <dbReference type="Proteomes" id="UP001151760"/>
    </source>
</evidence>
<name>A0ABQ5GLS3_9ASTR</name>
<dbReference type="Pfam" id="PF07727">
    <property type="entry name" value="RVT_2"/>
    <property type="match status" value="1"/>
</dbReference>
<sequence length="797" mass="90777">MMGGLCRNDLGVIGSDLGIFGYDLVMVVDGYPKETMAYYFYYPPENIIFVAREHHVEVEHGNVEPSSDIVFIHRSARIPQAPDRYGFYVDAEEHELGDYNEPANYKFALSDLEFEKWLEAMNAKMQSLKYNQVWCLVDLPPDGKTVGSKWLFKKKTDMDGNVHTFKARLMEKVYTQTYRVDYEETFSPVVVIKRLLDDLRVTAAKLMLLVYKLLLLVLKVNAASTKEVIENGATLPKTQLVEGVMTVMPITSAKDKAHRRLEVKARTIKKRFSRNEATKKTQRNLLKQQYENFTAPSLAMLDQTFDRLKKLMSPTIITKDWQAAKNQDNKKESSRRSGAYGHIYFHNSFVSCEVLVDMTRSDQGNPQIDLQDKGVIDNGMLKANEPGTYNLVYQNTLTKWSCLRQFSVTRTPQQNEVAERRNRTLIEAARTMLADFKLPTTFLAEAVNTACYVQNRVLVVKPHNKTTYELFHGRTLVLSFMRPFGCPVTILNTIDHLGKFDGKADEGFFIRYSLNSKAFRVFNSRTRIVEENLHRFSKSTPNAVGSGPDWLIDIDALTRTINYEPIVAGTQSNGFAGTKASDNADSKSSHDDGSKPSSDDEKKFDEVPRKESECNDQEKEDNVNNTNIVNAAGINEVNAVGEKTSIELPFYPNMPALEDYSIFNLSRDDEDDGAEADMNNLDTTIQVSPILTTRIHKDHPFDQVIGDLQSVTQTRKMSQDLKEHVFISNIQQRTNHKDLQNCLFACFLSYEEPKKVIHALKDISWIEAMQKLLLQFKLQEVWTLVDLPNGKRAIGTK</sequence>
<gene>
    <name evidence="6" type="ORF">Tco_1043350</name>
</gene>
<evidence type="ECO:0000256" key="2">
    <source>
        <dbReference type="ARBA" id="ARBA00022801"/>
    </source>
</evidence>
<feature type="domain" description="Reverse transcriptase Ty1/copia-type" evidence="4">
    <location>
        <begin position="131"/>
        <end position="194"/>
    </location>
</feature>
<feature type="compositionally biased region" description="Basic and acidic residues" evidence="3">
    <location>
        <begin position="582"/>
        <end position="622"/>
    </location>
</feature>
<dbReference type="Pfam" id="PF25597">
    <property type="entry name" value="SH3_retrovirus"/>
    <property type="match status" value="1"/>
</dbReference>
<dbReference type="EMBL" id="BQNB010018640">
    <property type="protein sequence ID" value="GJT76625.1"/>
    <property type="molecule type" value="Genomic_DNA"/>
</dbReference>
<keyword evidence="1" id="KW-0479">Metal-binding</keyword>
<dbReference type="InterPro" id="IPR013103">
    <property type="entry name" value="RVT_2"/>
</dbReference>
<keyword evidence="7" id="KW-1185">Reference proteome</keyword>
<organism evidence="6 7">
    <name type="scientific">Tanacetum coccineum</name>
    <dbReference type="NCBI Taxonomy" id="301880"/>
    <lineage>
        <taxon>Eukaryota</taxon>
        <taxon>Viridiplantae</taxon>
        <taxon>Streptophyta</taxon>
        <taxon>Embryophyta</taxon>
        <taxon>Tracheophyta</taxon>
        <taxon>Spermatophyta</taxon>
        <taxon>Magnoliopsida</taxon>
        <taxon>eudicotyledons</taxon>
        <taxon>Gunneridae</taxon>
        <taxon>Pentapetalae</taxon>
        <taxon>asterids</taxon>
        <taxon>campanulids</taxon>
        <taxon>Asterales</taxon>
        <taxon>Asteraceae</taxon>
        <taxon>Asteroideae</taxon>
        <taxon>Anthemideae</taxon>
        <taxon>Anthemidinae</taxon>
        <taxon>Tanacetum</taxon>
    </lineage>
</organism>
<evidence type="ECO:0000256" key="1">
    <source>
        <dbReference type="ARBA" id="ARBA00022723"/>
    </source>
</evidence>
<dbReference type="InterPro" id="IPR057670">
    <property type="entry name" value="SH3_retrovirus"/>
</dbReference>
<feature type="region of interest" description="Disordered" evidence="3">
    <location>
        <begin position="572"/>
        <end position="627"/>
    </location>
</feature>
<dbReference type="PANTHER" id="PTHR42648">
    <property type="entry name" value="TRANSPOSASE, PUTATIVE-RELATED"/>
    <property type="match status" value="1"/>
</dbReference>
<evidence type="ECO:0000259" key="5">
    <source>
        <dbReference type="Pfam" id="PF25597"/>
    </source>
</evidence>
<accession>A0ABQ5GLS3</accession>
<evidence type="ECO:0000259" key="4">
    <source>
        <dbReference type="Pfam" id="PF07727"/>
    </source>
</evidence>
<keyword evidence="2" id="KW-0378">Hydrolase</keyword>
<dbReference type="PANTHER" id="PTHR42648:SF32">
    <property type="entry name" value="RIBONUCLEASE H-LIKE DOMAIN, GAG-PRE-INTEGRASE DOMAIN PROTEIN-RELATED"/>
    <property type="match status" value="1"/>
</dbReference>
<dbReference type="InterPro" id="IPR012337">
    <property type="entry name" value="RNaseH-like_sf"/>
</dbReference>
<proteinExistence type="predicted"/>
<dbReference type="Gene3D" id="3.30.420.10">
    <property type="entry name" value="Ribonuclease H-like superfamily/Ribonuclease H"/>
    <property type="match status" value="1"/>
</dbReference>
<reference evidence="6" key="2">
    <citation type="submission" date="2022-01" db="EMBL/GenBank/DDBJ databases">
        <authorList>
            <person name="Yamashiro T."/>
            <person name="Shiraishi A."/>
            <person name="Satake H."/>
            <person name="Nakayama K."/>
        </authorList>
    </citation>
    <scope>NUCLEOTIDE SEQUENCE</scope>
</reference>
<dbReference type="InterPro" id="IPR036397">
    <property type="entry name" value="RNaseH_sf"/>
</dbReference>
<protein>
    <submittedName>
        <fullName evidence="6">Ribonuclease H-like domain-containing protein</fullName>
    </submittedName>
</protein>
<dbReference type="Proteomes" id="UP001151760">
    <property type="component" value="Unassembled WGS sequence"/>
</dbReference>
<reference evidence="6" key="1">
    <citation type="journal article" date="2022" name="Int. J. Mol. Sci.">
        <title>Draft Genome of Tanacetum Coccineum: Genomic Comparison of Closely Related Tanacetum-Family Plants.</title>
        <authorList>
            <person name="Yamashiro T."/>
            <person name="Shiraishi A."/>
            <person name="Nakayama K."/>
            <person name="Satake H."/>
        </authorList>
    </citation>
    <scope>NUCLEOTIDE SEQUENCE</scope>
</reference>
<dbReference type="InterPro" id="IPR039537">
    <property type="entry name" value="Retrotran_Ty1/copia-like"/>
</dbReference>
<comment type="caution">
    <text evidence="6">The sequence shown here is derived from an EMBL/GenBank/DDBJ whole genome shotgun (WGS) entry which is preliminary data.</text>
</comment>
<evidence type="ECO:0000256" key="3">
    <source>
        <dbReference type="SAM" id="MobiDB-lite"/>
    </source>
</evidence>
<feature type="compositionally biased region" description="Polar residues" evidence="3">
    <location>
        <begin position="572"/>
        <end position="581"/>
    </location>
</feature>
<dbReference type="SUPFAM" id="SSF53098">
    <property type="entry name" value="Ribonuclease H-like"/>
    <property type="match status" value="1"/>
</dbReference>
<feature type="domain" description="Retroviral polymerase SH3-like" evidence="5">
    <location>
        <begin position="486"/>
        <end position="531"/>
    </location>
</feature>
<evidence type="ECO:0000313" key="6">
    <source>
        <dbReference type="EMBL" id="GJT76625.1"/>
    </source>
</evidence>